<dbReference type="HOGENOM" id="CLU_031852_0_0_1"/>
<dbReference type="STRING" id="7897.ENSLACP00000009005"/>
<dbReference type="GO" id="GO:0005829">
    <property type="term" value="C:cytosol"/>
    <property type="evidence" value="ECO:0007669"/>
    <property type="project" value="UniProtKB-SubCell"/>
</dbReference>
<accession>H3AH84</accession>
<evidence type="ECO:0000256" key="3">
    <source>
        <dbReference type="ARBA" id="ARBA00016464"/>
    </source>
</evidence>
<dbReference type="InParanoid" id="H3AH84"/>
<feature type="domain" description="Protein TOPAZ1" evidence="8">
    <location>
        <begin position="195"/>
        <end position="374"/>
    </location>
</feature>
<dbReference type="GeneTree" id="ENSGT00390000012495"/>
<dbReference type="EMBL" id="AFYH01112869">
    <property type="status" value="NOT_ANNOTATED_CDS"/>
    <property type="molecule type" value="Genomic_DNA"/>
</dbReference>
<keyword evidence="6" id="KW-0744">Spermatogenesis</keyword>
<evidence type="ECO:0000256" key="6">
    <source>
        <dbReference type="ARBA" id="ARBA00022871"/>
    </source>
</evidence>
<reference evidence="10" key="1">
    <citation type="submission" date="2011-08" db="EMBL/GenBank/DDBJ databases">
        <title>The draft genome of Latimeria chalumnae.</title>
        <authorList>
            <person name="Di Palma F."/>
            <person name="Alfoldi J."/>
            <person name="Johnson J."/>
            <person name="Berlin A."/>
            <person name="Gnerre S."/>
            <person name="Jaffe D."/>
            <person name="MacCallum I."/>
            <person name="Young S."/>
            <person name="Walker B.J."/>
            <person name="Lander E."/>
            <person name="Lindblad-Toh K."/>
        </authorList>
    </citation>
    <scope>NUCLEOTIDE SEQUENCE [LARGE SCALE GENOMIC DNA]</scope>
    <source>
        <strain evidence="10">Wild caught</strain>
    </source>
</reference>
<evidence type="ECO:0000256" key="2">
    <source>
        <dbReference type="ARBA" id="ARBA00004514"/>
    </source>
</evidence>
<keyword evidence="10" id="KW-1185">Reference proteome</keyword>
<proteinExistence type="predicted"/>
<dbReference type="AlphaFoldDB" id="H3AH84"/>
<dbReference type="EMBL" id="AFYH01112868">
    <property type="status" value="NOT_ANNOTATED_CDS"/>
    <property type="molecule type" value="Genomic_DNA"/>
</dbReference>
<dbReference type="InterPro" id="IPR029435">
    <property type="entry name" value="TOPAZ1_dom"/>
</dbReference>
<comment type="function">
    <text evidence="1">Important for normal spermatogenesis and male fertility. Specifically required for progression to the post-meiotic stages of spermatocyte development. Seems to be necessary for normal expression levels of a number of testis-expressed gene transcripts, although its role in this process is unclear.</text>
</comment>
<dbReference type="EMBL" id="AFYH01112871">
    <property type="status" value="NOT_ANNOTATED_CDS"/>
    <property type="molecule type" value="Genomic_DNA"/>
</dbReference>
<dbReference type="Ensembl" id="ENSLACT00000009074.1">
    <property type="protein sequence ID" value="ENSLACP00000009005.1"/>
    <property type="gene ID" value="ENSLACG00000007951.1"/>
</dbReference>
<keyword evidence="4" id="KW-0963">Cytoplasm</keyword>
<evidence type="ECO:0000256" key="4">
    <source>
        <dbReference type="ARBA" id="ARBA00022490"/>
    </source>
</evidence>
<dbReference type="Proteomes" id="UP000008672">
    <property type="component" value="Unassembled WGS sequence"/>
</dbReference>
<protein>
    <recommendedName>
        <fullName evidence="3">Protein TOPAZ1</fullName>
    </recommendedName>
    <alternativeName>
        <fullName evidence="7">Testis- and ovary-specific PAZ domain-containing protein 1</fullName>
    </alternativeName>
</protein>
<comment type="subcellular location">
    <subcellularLocation>
        <location evidence="2">Cytoplasm</location>
        <location evidence="2">Cytosol</location>
    </subcellularLocation>
</comment>
<name>H3AH84_LATCH</name>
<dbReference type="GO" id="GO:0048137">
    <property type="term" value="P:spermatocyte division"/>
    <property type="evidence" value="ECO:0007669"/>
    <property type="project" value="TreeGrafter"/>
</dbReference>
<dbReference type="EMBL" id="AFYH01112867">
    <property type="status" value="NOT_ANNOTATED_CDS"/>
    <property type="molecule type" value="Genomic_DNA"/>
</dbReference>
<dbReference type="Pfam" id="PF14669">
    <property type="entry name" value="Asp_Glu_race_2"/>
    <property type="match status" value="1"/>
</dbReference>
<reference evidence="9" key="2">
    <citation type="submission" date="2025-08" db="UniProtKB">
        <authorList>
            <consortium name="Ensembl"/>
        </authorList>
    </citation>
    <scope>IDENTIFICATION</scope>
</reference>
<dbReference type="eggNOG" id="ENOG502QPIV">
    <property type="taxonomic scope" value="Eukaryota"/>
</dbReference>
<evidence type="ECO:0000259" key="8">
    <source>
        <dbReference type="Pfam" id="PF14669"/>
    </source>
</evidence>
<evidence type="ECO:0000313" key="9">
    <source>
        <dbReference type="Ensembl" id="ENSLACP00000009005.1"/>
    </source>
</evidence>
<sequence length="595" mass="67432">PPGYCKYYFNFYRGCMRHICWFDHLPKKGDEKFCMEVIRKFVNTDDPELLKRAAEIFIGYYRSVPPGIQFDSDVMNDLLLGMAKKNWLQFVFELMNVCLLVKILPAKDILLNVFGCVASIGSRNVVPSLIDITCKCVEAGLTLQTEHFDYIIKLLGQLQASWQEIDVVMAIKSRLLARFIQTPKFSYLVVLSTAVEHYREKGDWAKIGTLYSNLRSGCEDLGELNKLSSYVAVTLMKDVKADQTVVPFCEFARAVCTKVTSDSELVGLDKNLLGRIGISVMLAYSNKKKWMKGRKVLDALHEMQIHFTTLKGLVCVEGFTSRCQIVNIAVEIFLNTGSLDGAMWVLKESEWTINTVLYPCSRMDVLKRHNLLCAIANRTLAKSLYDQTFEVLRNLPGLQESQDTVDVSQYSVIFNKLLEACIENRTLGVSSSVVEFMASKNIPINFVELRALITALGRNCLWLKARSHYKSKSYSSPCICKYSVCVLLSIPCYLSEIEMLLALEVFIVANASNIQSPCASSPKLQIVLKRYREDRGCKRKDYKTAVKRMMAAARISNPKLLVKLMTVNVAMEQVFTLDQGSAQKWLKENMKWAAK</sequence>
<dbReference type="EMBL" id="AFYH01112870">
    <property type="status" value="NOT_ANNOTATED_CDS"/>
    <property type="molecule type" value="Genomic_DNA"/>
</dbReference>
<evidence type="ECO:0000313" key="10">
    <source>
        <dbReference type="Proteomes" id="UP000008672"/>
    </source>
</evidence>
<keyword evidence="5" id="KW-0221">Differentiation</keyword>
<dbReference type="EMBL" id="AFYH01112873">
    <property type="status" value="NOT_ANNOTATED_CDS"/>
    <property type="molecule type" value="Genomic_DNA"/>
</dbReference>
<organism evidence="9 10">
    <name type="scientific">Latimeria chalumnae</name>
    <name type="common">Coelacanth</name>
    <dbReference type="NCBI Taxonomy" id="7897"/>
    <lineage>
        <taxon>Eukaryota</taxon>
        <taxon>Metazoa</taxon>
        <taxon>Chordata</taxon>
        <taxon>Craniata</taxon>
        <taxon>Vertebrata</taxon>
        <taxon>Euteleostomi</taxon>
        <taxon>Coelacanthiformes</taxon>
        <taxon>Coelacanthidae</taxon>
        <taxon>Latimeria</taxon>
    </lineage>
</organism>
<dbReference type="InterPro" id="IPR038952">
    <property type="entry name" value="TOPAZ1"/>
</dbReference>
<evidence type="ECO:0000256" key="7">
    <source>
        <dbReference type="ARBA" id="ARBA00031943"/>
    </source>
</evidence>
<dbReference type="PANTHER" id="PTHR35671:SF1">
    <property type="entry name" value="PROTEIN TOPAZ1"/>
    <property type="match status" value="1"/>
</dbReference>
<evidence type="ECO:0000256" key="5">
    <source>
        <dbReference type="ARBA" id="ARBA00022782"/>
    </source>
</evidence>
<dbReference type="PANTHER" id="PTHR35671">
    <property type="entry name" value="PROTEIN TOPAZ1"/>
    <property type="match status" value="1"/>
</dbReference>
<dbReference type="GO" id="GO:0030154">
    <property type="term" value="P:cell differentiation"/>
    <property type="evidence" value="ECO:0007669"/>
    <property type="project" value="UniProtKB-KW"/>
</dbReference>
<dbReference type="EMBL" id="AFYH01112872">
    <property type="status" value="NOT_ANNOTATED_CDS"/>
    <property type="molecule type" value="Genomic_DNA"/>
</dbReference>
<evidence type="ECO:0000256" key="1">
    <source>
        <dbReference type="ARBA" id="ARBA00002132"/>
    </source>
</evidence>
<reference evidence="9" key="3">
    <citation type="submission" date="2025-09" db="UniProtKB">
        <authorList>
            <consortium name="Ensembl"/>
        </authorList>
    </citation>
    <scope>IDENTIFICATION</scope>
</reference>